<protein>
    <recommendedName>
        <fullName evidence="8">Dihydrodipicolinate synthase</fullName>
    </recommendedName>
</protein>
<proteinExistence type="inferred from homology"/>
<dbReference type="Gene3D" id="3.20.20.70">
    <property type="entry name" value="Aldolase class I"/>
    <property type="match status" value="1"/>
</dbReference>
<evidence type="ECO:0000313" key="7">
    <source>
        <dbReference type="Proteomes" id="UP001373714"/>
    </source>
</evidence>
<dbReference type="PANTHER" id="PTHR12128">
    <property type="entry name" value="DIHYDRODIPICOLINATE SYNTHASE"/>
    <property type="match status" value="1"/>
</dbReference>
<name>A0AAV9VME9_9PEZI</name>
<comment type="caution">
    <text evidence="6">The sequence shown here is derived from an EMBL/GenBank/DDBJ whole genome shotgun (WGS) entry which is preliminary data.</text>
</comment>
<accession>A0AAV9VME9</accession>
<dbReference type="SMART" id="SM01130">
    <property type="entry name" value="DHDPS"/>
    <property type="match status" value="1"/>
</dbReference>
<sequence>MAATPTPPPDGVYVPVPTFFRPFDKAAYKQPLDLTAQTEHTLFLANAGITGLVLCGSTGEAVHLSLVERNELIKSQKAALVDRGFNDVVIMAGTASQNIDETIGVIAESKAAGADYALVLTPSYFASAGGYSEEGLRSWYMAVADNSELPVLVYNYPAVTNNLQLSLALMKQLASHPNIVGCKLSHGNMSHHLILSSTKQINHENFRVFTGLGQQLLPLLLSGPGAAGAIDGTAAYFPKTLLRIWTLAKKISAAGGNVTQDEWDEVHALQCAYSEVEEWVVKFGTIGIKEAVAKVLGISVGQAGGRLPFCEGASGGGGPAKEWEKFRGVFETVQDFEGKL</sequence>
<dbReference type="CDD" id="cd00408">
    <property type="entry name" value="DHDPS-like"/>
    <property type="match status" value="1"/>
</dbReference>
<evidence type="ECO:0000256" key="2">
    <source>
        <dbReference type="ARBA" id="ARBA00023270"/>
    </source>
</evidence>
<feature type="active site" description="Proton donor/acceptor" evidence="4">
    <location>
        <position position="154"/>
    </location>
</feature>
<organism evidence="6 7">
    <name type="scientific">Orbilia blumenaviensis</name>
    <dbReference type="NCBI Taxonomy" id="1796055"/>
    <lineage>
        <taxon>Eukaryota</taxon>
        <taxon>Fungi</taxon>
        <taxon>Dikarya</taxon>
        <taxon>Ascomycota</taxon>
        <taxon>Pezizomycotina</taxon>
        <taxon>Orbiliomycetes</taxon>
        <taxon>Orbiliales</taxon>
        <taxon>Orbiliaceae</taxon>
        <taxon>Orbilia</taxon>
    </lineage>
</organism>
<dbReference type="PIRSF" id="PIRSF001365">
    <property type="entry name" value="DHDPS"/>
    <property type="match status" value="1"/>
</dbReference>
<comment type="similarity">
    <text evidence="3">Belongs to the DapA family.</text>
</comment>
<dbReference type="SUPFAM" id="SSF51569">
    <property type="entry name" value="Aldolase"/>
    <property type="match status" value="1"/>
</dbReference>
<evidence type="ECO:0000256" key="5">
    <source>
        <dbReference type="PIRSR" id="PIRSR001365-2"/>
    </source>
</evidence>
<dbReference type="GO" id="GO:0008840">
    <property type="term" value="F:4-hydroxy-tetrahydrodipicolinate synthase activity"/>
    <property type="evidence" value="ECO:0007669"/>
    <property type="project" value="TreeGrafter"/>
</dbReference>
<dbReference type="InterPro" id="IPR013785">
    <property type="entry name" value="Aldolase_TIM"/>
</dbReference>
<dbReference type="InterPro" id="IPR002220">
    <property type="entry name" value="DapA-like"/>
</dbReference>
<keyword evidence="1 3" id="KW-0456">Lyase</keyword>
<dbReference type="PANTHER" id="PTHR12128:SF68">
    <property type="entry name" value="DIHYDRODIPICOLINATE SYNTHETASE"/>
    <property type="match status" value="1"/>
</dbReference>
<feature type="binding site" evidence="5">
    <location>
        <position position="230"/>
    </location>
    <ligand>
        <name>pyruvate</name>
        <dbReference type="ChEBI" id="CHEBI:15361"/>
    </ligand>
</feature>
<dbReference type="AlphaFoldDB" id="A0AAV9VME9"/>
<dbReference type="PRINTS" id="PR00146">
    <property type="entry name" value="DHPICSNTHASE"/>
</dbReference>
<dbReference type="Proteomes" id="UP001373714">
    <property type="component" value="Unassembled WGS sequence"/>
</dbReference>
<dbReference type="PROSITE" id="PS00665">
    <property type="entry name" value="DHDPS_1"/>
    <property type="match status" value="1"/>
</dbReference>
<keyword evidence="7" id="KW-1185">Reference proteome</keyword>
<dbReference type="EMBL" id="JAVHNS010000003">
    <property type="protein sequence ID" value="KAK6360970.1"/>
    <property type="molecule type" value="Genomic_DNA"/>
</dbReference>
<keyword evidence="2" id="KW-0704">Schiff base</keyword>
<evidence type="ECO:0000313" key="6">
    <source>
        <dbReference type="EMBL" id="KAK6360970.1"/>
    </source>
</evidence>
<evidence type="ECO:0000256" key="3">
    <source>
        <dbReference type="PIRNR" id="PIRNR001365"/>
    </source>
</evidence>
<evidence type="ECO:0008006" key="8">
    <source>
        <dbReference type="Google" id="ProtNLM"/>
    </source>
</evidence>
<feature type="active site" description="Schiff-base intermediate with substrate" evidence="4">
    <location>
        <position position="183"/>
    </location>
</feature>
<evidence type="ECO:0000256" key="1">
    <source>
        <dbReference type="ARBA" id="ARBA00023239"/>
    </source>
</evidence>
<gene>
    <name evidence="6" type="ORF">TWF730_007085</name>
</gene>
<evidence type="ECO:0000256" key="4">
    <source>
        <dbReference type="PIRSR" id="PIRSR001365-1"/>
    </source>
</evidence>
<reference evidence="6 7" key="1">
    <citation type="submission" date="2019-10" db="EMBL/GenBank/DDBJ databases">
        <authorList>
            <person name="Palmer J.M."/>
        </authorList>
    </citation>
    <scope>NUCLEOTIDE SEQUENCE [LARGE SCALE GENOMIC DNA]</scope>
    <source>
        <strain evidence="6 7">TWF730</strain>
    </source>
</reference>
<dbReference type="InterPro" id="IPR020624">
    <property type="entry name" value="Schiff_base-form_aldolases_CS"/>
</dbReference>
<feature type="binding site" evidence="5">
    <location>
        <position position="58"/>
    </location>
    <ligand>
        <name>pyruvate</name>
        <dbReference type="ChEBI" id="CHEBI:15361"/>
    </ligand>
</feature>
<dbReference type="Pfam" id="PF00701">
    <property type="entry name" value="DHDPS"/>
    <property type="match status" value="1"/>
</dbReference>